<organism evidence="1 2">
    <name type="scientific">Neophaeococcomyces mojaviensis</name>
    <dbReference type="NCBI Taxonomy" id="3383035"/>
    <lineage>
        <taxon>Eukaryota</taxon>
        <taxon>Fungi</taxon>
        <taxon>Dikarya</taxon>
        <taxon>Ascomycota</taxon>
        <taxon>Pezizomycotina</taxon>
        <taxon>Eurotiomycetes</taxon>
        <taxon>Chaetothyriomycetidae</taxon>
        <taxon>Chaetothyriales</taxon>
        <taxon>Chaetothyriales incertae sedis</taxon>
        <taxon>Neophaeococcomyces</taxon>
    </lineage>
</organism>
<proteinExistence type="predicted"/>
<name>A0ACC2ZX38_9EURO</name>
<comment type="caution">
    <text evidence="1">The sequence shown here is derived from an EMBL/GenBank/DDBJ whole genome shotgun (WGS) entry which is preliminary data.</text>
</comment>
<dbReference type="EMBL" id="JAPDRQ010000206">
    <property type="protein sequence ID" value="KAJ9652280.1"/>
    <property type="molecule type" value="Genomic_DNA"/>
</dbReference>
<sequence length="569" mass="62741">MRRIFGNVGADLRARLSSSEIDAMLQRIDGCPAGSSMREKGGFSVFAIQTAISSPEEIQPPTLAADKLGPVMSSIEAGQIHGRRQPYRLSPLSRTQSSLVEQPTPGSLGTFAEPDNPNHQEQQPYGPGDSKLETSAYYHGESTGFSPSADVDGVLEIENTDYPYTATRPDNSYFARFPQGYRRRVAPQTPSSHLELLQIPSALKRLIHHWVNFTSGKLVLVDEPHNPCRTMMLPMALKGLMSSSETSTAEIATFHAICACAAYNLFELGGRKCEQDQAIALKHDQQAIHHLRYNLTQADQHCDQSFAMAIMACITIEAISGHTSRWQAHVSGGLAYLGKLQSRGVDLNILSAFQAHMVSMAILCGCDVPTELKSFLQGTETLELTFPYYGASSSFLRNQDRMNALASSETPTNARDLDLLELQLYLDFPAGTQGALPKSHATMVHHMAQAFYYATLVFFQRSVRRSDLDAVQVLVENGVKQLESIESVGQGSAGSVMMWAALVLGAECGTADLQARMRTWFGVKQKLGFRNVSVLGNLVSTLWSYRARGDMDTTWRDLTRLNRFDVFRL</sequence>
<accession>A0ACC2ZX38</accession>
<keyword evidence="2" id="KW-1185">Reference proteome</keyword>
<gene>
    <name evidence="1" type="primary">ARG81_2</name>
    <name evidence="1" type="ORF">H2198_008455</name>
</gene>
<protein>
    <submittedName>
        <fullName evidence="1">Arginine metabolism regulation protein II</fullName>
    </submittedName>
</protein>
<evidence type="ECO:0000313" key="1">
    <source>
        <dbReference type="EMBL" id="KAJ9652280.1"/>
    </source>
</evidence>
<dbReference type="Proteomes" id="UP001172386">
    <property type="component" value="Unassembled WGS sequence"/>
</dbReference>
<reference evidence="1" key="1">
    <citation type="submission" date="2022-10" db="EMBL/GenBank/DDBJ databases">
        <title>Culturing micro-colonial fungi from biological soil crusts in the Mojave desert and describing Neophaeococcomyces mojavensis, and introducing the new genera and species Taxawa tesnikishii.</title>
        <authorList>
            <person name="Kurbessoian T."/>
            <person name="Stajich J.E."/>
        </authorList>
    </citation>
    <scope>NUCLEOTIDE SEQUENCE</scope>
    <source>
        <strain evidence="1">JES_112</strain>
    </source>
</reference>
<evidence type="ECO:0000313" key="2">
    <source>
        <dbReference type="Proteomes" id="UP001172386"/>
    </source>
</evidence>